<reference evidence="2" key="1">
    <citation type="submission" date="2023-05" db="EMBL/GenBank/DDBJ databases">
        <title>Nepenthes gracilis genome sequencing.</title>
        <authorList>
            <person name="Fukushima K."/>
        </authorList>
    </citation>
    <scope>NUCLEOTIDE SEQUENCE</scope>
    <source>
        <strain evidence="2">SING2019-196</strain>
    </source>
</reference>
<gene>
    <name evidence="2" type="ORF">Nepgr_007848</name>
</gene>
<protein>
    <submittedName>
        <fullName evidence="2">Uncharacterized protein</fullName>
    </submittedName>
</protein>
<dbReference type="EMBL" id="BSYO01000006">
    <property type="protein sequence ID" value="GMH06008.1"/>
    <property type="molecule type" value="Genomic_DNA"/>
</dbReference>
<organism evidence="2 3">
    <name type="scientific">Nepenthes gracilis</name>
    <name type="common">Slender pitcher plant</name>
    <dbReference type="NCBI Taxonomy" id="150966"/>
    <lineage>
        <taxon>Eukaryota</taxon>
        <taxon>Viridiplantae</taxon>
        <taxon>Streptophyta</taxon>
        <taxon>Embryophyta</taxon>
        <taxon>Tracheophyta</taxon>
        <taxon>Spermatophyta</taxon>
        <taxon>Magnoliopsida</taxon>
        <taxon>eudicotyledons</taxon>
        <taxon>Gunneridae</taxon>
        <taxon>Pentapetalae</taxon>
        <taxon>Caryophyllales</taxon>
        <taxon>Nepenthaceae</taxon>
        <taxon>Nepenthes</taxon>
    </lineage>
</organism>
<feature type="chain" id="PRO_5042019439" evidence="1">
    <location>
        <begin position="20"/>
        <end position="213"/>
    </location>
</feature>
<proteinExistence type="predicted"/>
<evidence type="ECO:0000256" key="1">
    <source>
        <dbReference type="SAM" id="SignalP"/>
    </source>
</evidence>
<dbReference type="AlphaFoldDB" id="A0AAD3S7S5"/>
<evidence type="ECO:0000313" key="2">
    <source>
        <dbReference type="EMBL" id="GMH06008.1"/>
    </source>
</evidence>
<accession>A0AAD3S7S5</accession>
<dbReference type="Proteomes" id="UP001279734">
    <property type="component" value="Unassembled WGS sequence"/>
</dbReference>
<keyword evidence="1" id="KW-0732">Signal</keyword>
<keyword evidence="3" id="KW-1185">Reference proteome</keyword>
<name>A0AAD3S7S5_NEPGR</name>
<comment type="caution">
    <text evidence="2">The sequence shown here is derived from an EMBL/GenBank/DDBJ whole genome shotgun (WGS) entry which is preliminary data.</text>
</comment>
<sequence length="213" mass="22714">MVICRSVVLLWWLFSLVLALFSVFEQIRVVMPYADAKQSIDGSFHSTEVNEPLSEAALKCRNGFWSLVDLGEQQFSMLVDIFTVSADIPRWVGGSPSGQVSLSSQSGIPTRVVCELGPLGPVSTVALSLPGVPGSQVLVIVRLAPRLGPRLTSPARPLRLRLLACQVDTQIQIGDDLGCPCDQPDAIVIPSGSPAPAGSLVAADRPLWSSVVK</sequence>
<feature type="signal peptide" evidence="1">
    <location>
        <begin position="1"/>
        <end position="19"/>
    </location>
</feature>
<evidence type="ECO:0000313" key="3">
    <source>
        <dbReference type="Proteomes" id="UP001279734"/>
    </source>
</evidence>